<feature type="compositionally biased region" description="Basic and acidic residues" evidence="1">
    <location>
        <begin position="14"/>
        <end position="23"/>
    </location>
</feature>
<evidence type="ECO:0000256" key="1">
    <source>
        <dbReference type="SAM" id="MobiDB-lite"/>
    </source>
</evidence>
<feature type="compositionally biased region" description="Basic and acidic residues" evidence="1">
    <location>
        <begin position="320"/>
        <end position="343"/>
    </location>
</feature>
<dbReference type="GeneID" id="115728342"/>
<sequence>MKQDKKITTASAREVPRDVEGSERGSVLSSIDSNDYGFWSVLKSSDLEQLDILGRSGLSGPSFAETRFCPAKKDMGYLVDRNDDDLRVPELMICYRESSFLEVKDICIDEGVNSHENVLFETDRDKGPGTNFLGSEDKGRNLSCRRMDDHFSAANCLNCSEYHYFEDAVKLHVRANLVPTEIEADDNADAMSKVRDVALDILPCDSSDNVCYGITQPSSKESNLEQIIRATALASASEGICGSLEDASATSGDPSSASNSEDSPNHSHIEKLPDDCEADKVACPPASRGTDKDAPDASKAECRSTAPNSNASAPASTSGEEIHTTETRNKMKHDGVSDSPTERQAEIFSGESSFSMAGPISSLITYSGPIAYSGNLSLRSDGSTTSNRSFAFPVLQDDWNSSPVRMAKADRRIFRRQRGWRHGLLCCRF</sequence>
<feature type="compositionally biased region" description="Polar residues" evidence="1">
    <location>
        <begin position="248"/>
        <end position="262"/>
    </location>
</feature>
<evidence type="ECO:0000313" key="3">
    <source>
        <dbReference type="RefSeq" id="XP_048136433.1"/>
    </source>
</evidence>
<dbReference type="PANTHER" id="PTHR33914:SF2">
    <property type="entry name" value="OS02G0582100 PROTEIN"/>
    <property type="match status" value="1"/>
</dbReference>
<feature type="region of interest" description="Disordered" evidence="1">
    <location>
        <begin position="244"/>
        <end position="343"/>
    </location>
</feature>
<dbReference type="RefSeq" id="XP_048136433.1">
    <property type="nucleotide sequence ID" value="XM_048280476.1"/>
</dbReference>
<dbReference type="AlphaFoldDB" id="A0A8B8MWS3"/>
<feature type="region of interest" description="Disordered" evidence="1">
    <location>
        <begin position="1"/>
        <end position="28"/>
    </location>
</feature>
<dbReference type="KEGG" id="rarg:115728342"/>
<accession>A0A8B8MWS3</accession>
<dbReference type="PANTHER" id="PTHR33914">
    <property type="entry name" value="18S PRE-RIBOSOMAL ASSEMBLY PROTEIN GAR2-LIKE PROTEIN"/>
    <property type="match status" value="1"/>
</dbReference>
<dbReference type="InterPro" id="IPR040378">
    <property type="entry name" value="BASL"/>
</dbReference>
<organism evidence="2 3">
    <name type="scientific">Rhodamnia argentea</name>
    <dbReference type="NCBI Taxonomy" id="178133"/>
    <lineage>
        <taxon>Eukaryota</taxon>
        <taxon>Viridiplantae</taxon>
        <taxon>Streptophyta</taxon>
        <taxon>Embryophyta</taxon>
        <taxon>Tracheophyta</taxon>
        <taxon>Spermatophyta</taxon>
        <taxon>Magnoliopsida</taxon>
        <taxon>eudicotyledons</taxon>
        <taxon>Gunneridae</taxon>
        <taxon>Pentapetalae</taxon>
        <taxon>rosids</taxon>
        <taxon>malvids</taxon>
        <taxon>Myrtales</taxon>
        <taxon>Myrtaceae</taxon>
        <taxon>Myrtoideae</taxon>
        <taxon>Myrteae</taxon>
        <taxon>Australasian group</taxon>
        <taxon>Rhodamnia</taxon>
    </lineage>
</organism>
<proteinExistence type="predicted"/>
<feature type="compositionally biased region" description="Basic and acidic residues" evidence="1">
    <location>
        <begin position="263"/>
        <end position="280"/>
    </location>
</feature>
<evidence type="ECO:0000313" key="2">
    <source>
        <dbReference type="Proteomes" id="UP000827889"/>
    </source>
</evidence>
<name>A0A8B8MWS3_9MYRT</name>
<keyword evidence="2" id="KW-1185">Reference proteome</keyword>
<dbReference type="Proteomes" id="UP000827889">
    <property type="component" value="Chromosome 6"/>
</dbReference>
<feature type="compositionally biased region" description="Low complexity" evidence="1">
    <location>
        <begin position="304"/>
        <end position="318"/>
    </location>
</feature>
<feature type="compositionally biased region" description="Basic and acidic residues" evidence="1">
    <location>
        <begin position="289"/>
        <end position="302"/>
    </location>
</feature>
<protein>
    <submittedName>
        <fullName evidence="3">Uncharacterized protein LOC115728342</fullName>
    </submittedName>
</protein>
<reference evidence="3" key="1">
    <citation type="submission" date="2025-08" db="UniProtKB">
        <authorList>
            <consortium name="RefSeq"/>
        </authorList>
    </citation>
    <scope>IDENTIFICATION</scope>
    <source>
        <tissue evidence="3">Leaf</tissue>
    </source>
</reference>
<gene>
    <name evidence="3" type="primary">LOC115728342</name>
</gene>
<dbReference type="GO" id="GO:0009786">
    <property type="term" value="P:regulation of asymmetric cell division"/>
    <property type="evidence" value="ECO:0007669"/>
    <property type="project" value="InterPro"/>
</dbReference>